<evidence type="ECO:0000313" key="1">
    <source>
        <dbReference type="EMBL" id="KKS02900.1"/>
    </source>
</evidence>
<dbReference type="Proteomes" id="UP000034493">
    <property type="component" value="Unassembled WGS sequence"/>
</dbReference>
<gene>
    <name evidence="1" type="ORF">UU56_C0026G0010</name>
</gene>
<name>A0A0G0VPK7_9BACT</name>
<proteinExistence type="predicted"/>
<evidence type="ECO:0000313" key="2">
    <source>
        <dbReference type="Proteomes" id="UP000034493"/>
    </source>
</evidence>
<organism evidence="1 2">
    <name type="scientific">Candidatus Curtissbacteria bacterium GW2011_GWA2_41_24</name>
    <dbReference type="NCBI Taxonomy" id="1618411"/>
    <lineage>
        <taxon>Bacteria</taxon>
        <taxon>Candidatus Curtissiibacteriota</taxon>
    </lineage>
</organism>
<sequence length="154" mass="17301">MIVERLDYFGKIAARKDPDNYEQQLEPEAIGFIKGVFKLHPDIRIHLARRDPRVCELLHTAEDRDAFKQAMEGVFGGDTVHVLATAEQDLMELVGPVMTGKPSLRLAEIYADDPEMVLHLKDIVTTAKRIIGGLKDELQPIVREPVLVPASITY</sequence>
<dbReference type="AlphaFoldDB" id="A0A0G0VPK7"/>
<dbReference type="EMBL" id="LCBC01000026">
    <property type="protein sequence ID" value="KKS02900.1"/>
    <property type="molecule type" value="Genomic_DNA"/>
</dbReference>
<accession>A0A0G0VPK7</accession>
<comment type="caution">
    <text evidence="1">The sequence shown here is derived from an EMBL/GenBank/DDBJ whole genome shotgun (WGS) entry which is preliminary data.</text>
</comment>
<reference evidence="1 2" key="1">
    <citation type="journal article" date="2015" name="Nature">
        <title>rRNA introns, odd ribosomes, and small enigmatic genomes across a large radiation of phyla.</title>
        <authorList>
            <person name="Brown C.T."/>
            <person name="Hug L.A."/>
            <person name="Thomas B.C."/>
            <person name="Sharon I."/>
            <person name="Castelle C.J."/>
            <person name="Singh A."/>
            <person name="Wilkins M.J."/>
            <person name="Williams K.H."/>
            <person name="Banfield J.F."/>
        </authorList>
    </citation>
    <scope>NUCLEOTIDE SEQUENCE [LARGE SCALE GENOMIC DNA]</scope>
</reference>
<protein>
    <submittedName>
        <fullName evidence="1">Uncharacterized protein</fullName>
    </submittedName>
</protein>